<evidence type="ECO:0000256" key="2">
    <source>
        <dbReference type="SAM" id="SignalP"/>
    </source>
</evidence>
<dbReference type="AlphaFoldDB" id="A0A6J4T4G7"/>
<feature type="compositionally biased region" description="Basic and acidic residues" evidence="1">
    <location>
        <begin position="229"/>
        <end position="246"/>
    </location>
</feature>
<evidence type="ECO:0000256" key="1">
    <source>
        <dbReference type="SAM" id="MobiDB-lite"/>
    </source>
</evidence>
<gene>
    <name evidence="3" type="ORF">AVDCRST_MAG30-2606</name>
</gene>
<feature type="region of interest" description="Disordered" evidence="1">
    <location>
        <begin position="228"/>
        <end position="247"/>
    </location>
</feature>
<keyword evidence="2" id="KW-0732">Signal</keyword>
<feature type="signal peptide" evidence="2">
    <location>
        <begin position="1"/>
        <end position="24"/>
    </location>
</feature>
<feature type="region of interest" description="Disordered" evidence="1">
    <location>
        <begin position="553"/>
        <end position="584"/>
    </location>
</feature>
<proteinExistence type="predicted"/>
<name>A0A6J4T4G7_9ACTN</name>
<feature type="compositionally biased region" description="Low complexity" evidence="1">
    <location>
        <begin position="573"/>
        <end position="584"/>
    </location>
</feature>
<protein>
    <recommendedName>
        <fullName evidence="4">FlgD Ig-like domain-containing protein</fullName>
    </recommendedName>
</protein>
<evidence type="ECO:0008006" key="4">
    <source>
        <dbReference type="Google" id="ProtNLM"/>
    </source>
</evidence>
<organism evidence="3">
    <name type="scientific">uncultured Solirubrobacteraceae bacterium</name>
    <dbReference type="NCBI Taxonomy" id="1162706"/>
    <lineage>
        <taxon>Bacteria</taxon>
        <taxon>Bacillati</taxon>
        <taxon>Actinomycetota</taxon>
        <taxon>Thermoleophilia</taxon>
        <taxon>Solirubrobacterales</taxon>
        <taxon>Solirubrobacteraceae</taxon>
        <taxon>environmental samples</taxon>
    </lineage>
</organism>
<reference evidence="3" key="1">
    <citation type="submission" date="2020-02" db="EMBL/GenBank/DDBJ databases">
        <authorList>
            <person name="Meier V. D."/>
        </authorList>
    </citation>
    <scope>NUCLEOTIDE SEQUENCE</scope>
    <source>
        <strain evidence="3">AVDCRST_MAG30</strain>
    </source>
</reference>
<dbReference type="EMBL" id="CADCVS010000338">
    <property type="protein sequence ID" value="CAA9513150.1"/>
    <property type="molecule type" value="Genomic_DNA"/>
</dbReference>
<dbReference type="Gene3D" id="2.60.40.4070">
    <property type="match status" value="1"/>
</dbReference>
<feature type="region of interest" description="Disordered" evidence="1">
    <location>
        <begin position="364"/>
        <end position="386"/>
    </location>
</feature>
<feature type="chain" id="PRO_5026962636" description="FlgD Ig-like domain-containing protein" evidence="2">
    <location>
        <begin position="25"/>
        <end position="799"/>
    </location>
</feature>
<evidence type="ECO:0000313" key="3">
    <source>
        <dbReference type="EMBL" id="CAA9513150.1"/>
    </source>
</evidence>
<sequence>MLRHILLVVLSLLFVAVAATPAGAHITRPGQSTFGAQALVPPNSDPFTVGPRTPAVVDGPCTDRSAALQYADEKGHDHLKIENHAVACQMQQQAFLDLKKELDSDPLGNDDEVLGEMDVEGDVAAVLITYPRAGVLFFDVSNPAAPKFLRRYNGPACEGTAIDVDCGAFVDLSRDGKTAFLSVQQISVIPGLNPGAIAEPARPGVQVINVATGMLTEEQPVVSVGGVHTSRDHVVPDGPKSAEKPRRPGQYLFSVANGEGIQVSRVVSGPLGPALDDVGLISIDDTHDMFIQDDPIDGRTYMYVAAGFDTGFLVYDVTDPQAAVGDGKQLLAQWDLTPQCRNDWYSHTIDVATRNGRRYVTMPTEGFNNGAQSEDDQRGGCGKTSGNGDKASALWIVDATDFKALGQGTFADATDGRGTPAARAVKIKAASEQALTATWTNAAARPAQNINFTGHNQQIVGDRIYLSGYHSGVTVLDASAAFAGLNERPKELGFIVPSGTPTRPIYDQVNNPVIPFFSAFINFRPLIWDMVFYKGSVLAADMTGGFYAFTDPPPAPATDGAPKTAPAPPAQPAQPAAPAATPTPVACQSRAGFVSATARGTGRNGGLELDFRRRIDEPVTVDIFQQSRGRRVTGERRVRRFTGKTGPFEWNGRDGRGRKLPNGVYFARFRIESPSGQADTVRVTLGRSKGRFGPRRAFYRRDSCGTLQKFKLSRPVFGGKRSTSLGIAYRLNQGARVQVTVANRRERVIRRYSARQLDAGRTQRLTLPARGLARGDYRIKLSVTRDGRTTTSTLTANRL</sequence>
<accession>A0A6J4T4G7</accession>